<keyword evidence="2" id="KW-1185">Reference proteome</keyword>
<dbReference type="NCBIfam" id="TIGR01907">
    <property type="entry name" value="casE_Cse3"/>
    <property type="match status" value="1"/>
</dbReference>
<evidence type="ECO:0000313" key="2">
    <source>
        <dbReference type="Proteomes" id="UP000523007"/>
    </source>
</evidence>
<dbReference type="RefSeq" id="WP_184580934.1">
    <property type="nucleotide sequence ID" value="NZ_JACHJT010000001.1"/>
</dbReference>
<organism evidence="1 2">
    <name type="scientific">Lipingzhangella halophila</name>
    <dbReference type="NCBI Taxonomy" id="1783352"/>
    <lineage>
        <taxon>Bacteria</taxon>
        <taxon>Bacillati</taxon>
        <taxon>Actinomycetota</taxon>
        <taxon>Actinomycetes</taxon>
        <taxon>Streptosporangiales</taxon>
        <taxon>Nocardiopsidaceae</taxon>
        <taxon>Lipingzhangella</taxon>
    </lineage>
</organism>
<dbReference type="Proteomes" id="UP000523007">
    <property type="component" value="Unassembled WGS sequence"/>
</dbReference>
<dbReference type="SUPFAM" id="SSF117987">
    <property type="entry name" value="CRISPR-associated protein"/>
    <property type="match status" value="2"/>
</dbReference>
<comment type="caution">
    <text evidence="1">The sequence shown here is derived from an EMBL/GenBank/DDBJ whole genome shotgun (WGS) entry which is preliminary data.</text>
</comment>
<dbReference type="SMART" id="SM01101">
    <property type="entry name" value="CRISPR_assoc"/>
    <property type="match status" value="1"/>
</dbReference>
<dbReference type="InterPro" id="IPR010179">
    <property type="entry name" value="CRISPR-assoc_prot_Cse3"/>
</dbReference>
<dbReference type="CDD" id="cd09727">
    <property type="entry name" value="Cas6_I-E"/>
    <property type="match status" value="1"/>
</dbReference>
<reference evidence="1 2" key="1">
    <citation type="submission" date="2020-08" db="EMBL/GenBank/DDBJ databases">
        <title>Sequencing the genomes of 1000 actinobacteria strains.</title>
        <authorList>
            <person name="Klenk H.-P."/>
        </authorList>
    </citation>
    <scope>NUCLEOTIDE SEQUENCE [LARGE SCALE GENOMIC DNA]</scope>
    <source>
        <strain evidence="1 2">DSM 102030</strain>
    </source>
</reference>
<proteinExistence type="predicted"/>
<dbReference type="Gene3D" id="3.30.70.1200">
    <property type="entry name" value="Crispr-associated protein, domain 1"/>
    <property type="match status" value="1"/>
</dbReference>
<sequence length="242" mass="26964">MYLTRFRLNTARSGTRKLLSSPQAMHAAVLAGFPDLLPSDSDAPRVLWRVDRVSAAEVFLYVVSSGRPDYTHLVEQAGWPAAGTGWQTGEYAPFLEKLAAGDVWRFRLTANPVHSVRTKDGQETKVTAHVTWRHQADWLLQRQEAAGFRVARKPDGEEAPEGQETPDRYAQYELMVHDQRRLEFSKGKRNGSGKATRVRVNTATFDGRLEVTDPEALRRTLTAGLGRAKAYGCGLMTLAPVE</sequence>
<name>A0A7W7RJX2_9ACTN</name>
<dbReference type="EMBL" id="JACHJT010000001">
    <property type="protein sequence ID" value="MBB4933306.1"/>
    <property type="molecule type" value="Genomic_DNA"/>
</dbReference>
<accession>A0A7W7RJX2</accession>
<dbReference type="Gene3D" id="3.30.70.1210">
    <property type="entry name" value="Crispr-associated protein, domain 2"/>
    <property type="match status" value="1"/>
</dbReference>
<protein>
    <submittedName>
        <fullName evidence="1">CRISPR system Cascade subunit CasE</fullName>
    </submittedName>
</protein>
<dbReference type="AlphaFoldDB" id="A0A7W7RJX2"/>
<dbReference type="Pfam" id="PF08798">
    <property type="entry name" value="CRISPR_assoc"/>
    <property type="match status" value="1"/>
</dbReference>
<evidence type="ECO:0000313" key="1">
    <source>
        <dbReference type="EMBL" id="MBB4933306.1"/>
    </source>
</evidence>
<gene>
    <name evidence="1" type="ORF">F4561_004126</name>
</gene>